<dbReference type="AlphaFoldDB" id="A0A9W7GFV9"/>
<keyword evidence="2" id="KW-1185">Reference proteome</keyword>
<gene>
    <name evidence="1" type="ORF">TrCOL_g8678</name>
</gene>
<sequence>MGRTWLRTFTHPTPTDICHAYIIGSTTGGLSERIGTFLIHDELTTFKDLRNMIEVVNDNGMNRRSGMYQDLLYLMENSANPHGYDRKALRQYRFGVIEGVGGQETGDTNIARDYDKTLVPRLIESDVETEPIKEIIENLLELDILLVPVSQIRPQDGSVTMQIWRPEFKTEEEIMKDAVEYINNIDLTKYSPEKIEAANRKEEESLMEQAELETTA</sequence>
<dbReference type="OrthoDB" id="58199at2759"/>
<protein>
    <submittedName>
        <fullName evidence="1">Uncharacterized protein</fullName>
    </submittedName>
</protein>
<dbReference type="EMBL" id="BRYA01001489">
    <property type="protein sequence ID" value="GMI44647.1"/>
    <property type="molecule type" value="Genomic_DNA"/>
</dbReference>
<organism evidence="1 2">
    <name type="scientific">Triparma columacea</name>
    <dbReference type="NCBI Taxonomy" id="722753"/>
    <lineage>
        <taxon>Eukaryota</taxon>
        <taxon>Sar</taxon>
        <taxon>Stramenopiles</taxon>
        <taxon>Ochrophyta</taxon>
        <taxon>Bolidophyceae</taxon>
        <taxon>Parmales</taxon>
        <taxon>Triparmaceae</taxon>
        <taxon>Triparma</taxon>
    </lineage>
</organism>
<name>A0A9W7GFV9_9STRA</name>
<accession>A0A9W7GFV9</accession>
<proteinExistence type="predicted"/>
<reference evidence="2" key="1">
    <citation type="journal article" date="2023" name="Commun. Biol.">
        <title>Genome analysis of Parmales, the sister group of diatoms, reveals the evolutionary specialization of diatoms from phago-mixotrophs to photoautotrophs.</title>
        <authorList>
            <person name="Ban H."/>
            <person name="Sato S."/>
            <person name="Yoshikawa S."/>
            <person name="Yamada K."/>
            <person name="Nakamura Y."/>
            <person name="Ichinomiya M."/>
            <person name="Sato N."/>
            <person name="Blanc-Mathieu R."/>
            <person name="Endo H."/>
            <person name="Kuwata A."/>
            <person name="Ogata H."/>
        </authorList>
    </citation>
    <scope>NUCLEOTIDE SEQUENCE [LARGE SCALE GENOMIC DNA]</scope>
</reference>
<comment type="caution">
    <text evidence="1">The sequence shown here is derived from an EMBL/GenBank/DDBJ whole genome shotgun (WGS) entry which is preliminary data.</text>
</comment>
<dbReference type="Proteomes" id="UP001165065">
    <property type="component" value="Unassembled WGS sequence"/>
</dbReference>
<evidence type="ECO:0000313" key="2">
    <source>
        <dbReference type="Proteomes" id="UP001165065"/>
    </source>
</evidence>
<evidence type="ECO:0000313" key="1">
    <source>
        <dbReference type="EMBL" id="GMI44647.1"/>
    </source>
</evidence>